<accession>V4RNG4</accession>
<evidence type="ECO:0000313" key="1">
    <source>
        <dbReference type="EMBL" id="ESR35883.1"/>
    </source>
</evidence>
<dbReference type="Gramene" id="ESR35883">
    <property type="protein sequence ID" value="ESR35883"/>
    <property type="gene ID" value="CICLE_v10029765mg"/>
</dbReference>
<dbReference type="Proteomes" id="UP000030687">
    <property type="component" value="Unassembled WGS sequence"/>
</dbReference>
<proteinExistence type="predicted"/>
<sequence>MPFFLLPPLLFCATDFQLLQQHKLATTGFKLWRSWFSAYLNTTFKQSGS</sequence>
<reference evidence="1 2" key="1">
    <citation type="submission" date="2013-10" db="EMBL/GenBank/DDBJ databases">
        <authorList>
            <consortium name="International Citrus Genome Consortium"/>
            <person name="Jenkins J."/>
            <person name="Schmutz J."/>
            <person name="Prochnik S."/>
            <person name="Rokhsar D."/>
            <person name="Gmitter F."/>
            <person name="Ollitrault P."/>
            <person name="Machado M."/>
            <person name="Talon M."/>
            <person name="Wincker P."/>
            <person name="Jaillon O."/>
            <person name="Morgante M."/>
        </authorList>
    </citation>
    <scope>NUCLEOTIDE SEQUENCE</scope>
    <source>
        <strain evidence="2">cv. Clemenules</strain>
    </source>
</reference>
<name>V4RNG4_CITCL</name>
<dbReference type="KEGG" id="cic:CICLE_v10029765mg"/>
<protein>
    <submittedName>
        <fullName evidence="1">Uncharacterized protein</fullName>
    </submittedName>
</protein>
<keyword evidence="2" id="KW-1185">Reference proteome</keyword>
<organism evidence="1 2">
    <name type="scientific">Citrus clementina</name>
    <name type="common">Clementine</name>
    <name type="synonym">Citrus deliciosa x Citrus sinensis</name>
    <dbReference type="NCBI Taxonomy" id="85681"/>
    <lineage>
        <taxon>Eukaryota</taxon>
        <taxon>Viridiplantae</taxon>
        <taxon>Streptophyta</taxon>
        <taxon>Embryophyta</taxon>
        <taxon>Tracheophyta</taxon>
        <taxon>Spermatophyta</taxon>
        <taxon>Magnoliopsida</taxon>
        <taxon>eudicotyledons</taxon>
        <taxon>Gunneridae</taxon>
        <taxon>Pentapetalae</taxon>
        <taxon>rosids</taxon>
        <taxon>malvids</taxon>
        <taxon>Sapindales</taxon>
        <taxon>Rutaceae</taxon>
        <taxon>Aurantioideae</taxon>
        <taxon>Citrus</taxon>
    </lineage>
</organism>
<gene>
    <name evidence="1" type="ORF">CICLE_v10029765mg</name>
</gene>
<dbReference type="AlphaFoldDB" id="V4RNG4"/>
<dbReference type="EMBL" id="KI536978">
    <property type="protein sequence ID" value="ESR35883.1"/>
    <property type="molecule type" value="Genomic_DNA"/>
</dbReference>
<dbReference type="InParanoid" id="V4RNG4"/>
<evidence type="ECO:0000313" key="2">
    <source>
        <dbReference type="Proteomes" id="UP000030687"/>
    </source>
</evidence>